<keyword evidence="2" id="KW-0812">Transmembrane</keyword>
<dbReference type="InterPro" id="IPR017946">
    <property type="entry name" value="PLC-like_Pdiesterase_TIM-brl"/>
</dbReference>
<organism evidence="6 7">
    <name type="scientific">Stigmatella ashevillensis</name>
    <dbReference type="NCBI Taxonomy" id="2995309"/>
    <lineage>
        <taxon>Bacteria</taxon>
        <taxon>Pseudomonadati</taxon>
        <taxon>Myxococcota</taxon>
        <taxon>Myxococcia</taxon>
        <taxon>Myxococcales</taxon>
        <taxon>Cystobacterineae</taxon>
        <taxon>Archangiaceae</taxon>
        <taxon>Stigmatella</taxon>
    </lineage>
</organism>
<evidence type="ECO:0000256" key="2">
    <source>
        <dbReference type="ARBA" id="ARBA00022692"/>
    </source>
</evidence>
<name>A0ABT5D7W3_9BACT</name>
<dbReference type="SUPFAM" id="SSF56436">
    <property type="entry name" value="C-type lectin-like"/>
    <property type="match status" value="1"/>
</dbReference>
<dbReference type="PROSITE" id="PS51257">
    <property type="entry name" value="PROKAR_LIPOPROTEIN"/>
    <property type="match status" value="1"/>
</dbReference>
<dbReference type="Pfam" id="PF26178">
    <property type="entry name" value="PI-PLC_cat"/>
    <property type="match status" value="1"/>
</dbReference>
<dbReference type="RefSeq" id="WP_272138529.1">
    <property type="nucleotide sequence ID" value="NZ_JAQNDM010000002.1"/>
</dbReference>
<evidence type="ECO:0000313" key="7">
    <source>
        <dbReference type="Proteomes" id="UP001221838"/>
    </source>
</evidence>
<dbReference type="InterPro" id="IPR016186">
    <property type="entry name" value="C-type_lectin-like/link_sf"/>
</dbReference>
<dbReference type="InterPro" id="IPR051008">
    <property type="entry name" value="Telomere_Capping_Maintenance"/>
</dbReference>
<dbReference type="Proteomes" id="UP001221838">
    <property type="component" value="Unassembled WGS sequence"/>
</dbReference>
<dbReference type="PROSITE" id="PS50041">
    <property type="entry name" value="C_TYPE_LECTIN_2"/>
    <property type="match status" value="1"/>
</dbReference>
<reference evidence="6 7" key="1">
    <citation type="submission" date="2022-11" db="EMBL/GenBank/DDBJ databases">
        <title>Minimal conservation of predation-associated metabolite biosynthetic gene clusters underscores biosynthetic potential of Myxococcota including descriptions for ten novel species: Archangium lansinium sp. nov., Myxococcus landrumus sp. nov., Nannocystis bai.</title>
        <authorList>
            <person name="Ahearne A."/>
            <person name="Stevens C."/>
            <person name="Dowd S."/>
        </authorList>
    </citation>
    <scope>NUCLEOTIDE SEQUENCE [LARGE SCALE GENOMIC DNA]</scope>
    <source>
        <strain evidence="6 7">NCWAL01</strain>
    </source>
</reference>
<dbReference type="PANTHER" id="PTHR35518">
    <property type="entry name" value="MAINTENANCE OF TELOMOERE CAPPING"/>
    <property type="match status" value="1"/>
</dbReference>
<evidence type="ECO:0000256" key="3">
    <source>
        <dbReference type="ARBA" id="ARBA00022989"/>
    </source>
</evidence>
<dbReference type="InterPro" id="IPR001304">
    <property type="entry name" value="C-type_lectin-like"/>
</dbReference>
<keyword evidence="3" id="KW-1133">Transmembrane helix</keyword>
<protein>
    <recommendedName>
        <fullName evidence="5">C-type lectin domain-containing protein</fullName>
    </recommendedName>
</protein>
<evidence type="ECO:0000313" key="6">
    <source>
        <dbReference type="EMBL" id="MDC0709729.1"/>
    </source>
</evidence>
<evidence type="ECO:0000259" key="5">
    <source>
        <dbReference type="PROSITE" id="PS50041"/>
    </source>
</evidence>
<proteinExistence type="predicted"/>
<dbReference type="InterPro" id="IPR016187">
    <property type="entry name" value="CTDL_fold"/>
</dbReference>
<evidence type="ECO:0000256" key="1">
    <source>
        <dbReference type="ARBA" id="ARBA00004370"/>
    </source>
</evidence>
<sequence>MSASHLRPEGFARLLPGLSALLLLSACGVTGEPEAASLDTQEQPLALADTWAAKAARIQQRDLQANVPLNRWQRLGTHNSHVATPYTKCGAGFCYYVRANQHRSLSAQLDMGIRTLMLDVYDYGCQWGWGVCFGHEGEQFVQWSVSLEDEISQWINSSQNQDEVLFLILEDYFNDDARKRQFFSEIRYRFDRDYRPGANTPVGSTSGDLIFRPVDKERLFPSRWPTPAELVQQGKRIVIAVKDRSKYEVSLSAEGYAGPMKDWFFSVNSVGYPSVQYPWYSANFAPAFDGARCGSTDIKDGAGNTSPLGLQFTQFEELKICDHFEACSGLYDTSPFNKRLDVKAVVDCGFSVAMDQAEGDPSYNGQGYDYYSRTLKQAIWSFAEGEPNDAGGNEDCAQMTPGGRWNDLSCDGSSRRHACKKKDTSCDPASCPADFWTVSSSAGIWSNGLTACPQGYAFGVPQNGYENRKLRERIGNEDVWLNLSDRDVEGRWKIAQ</sequence>
<comment type="caution">
    <text evidence="6">The sequence shown here is derived from an EMBL/GenBank/DDBJ whole genome shotgun (WGS) entry which is preliminary data.</text>
</comment>
<gene>
    <name evidence="6" type="ORF">POL68_14755</name>
</gene>
<dbReference type="PANTHER" id="PTHR35518:SF2">
    <property type="entry name" value="MAINTENANCE OF TELOMERE CAPPING PROTEIN 6"/>
    <property type="match status" value="1"/>
</dbReference>
<keyword evidence="7" id="KW-1185">Reference proteome</keyword>
<accession>A0ABT5D7W3</accession>
<dbReference type="EMBL" id="JAQNDM010000002">
    <property type="protein sequence ID" value="MDC0709729.1"/>
    <property type="molecule type" value="Genomic_DNA"/>
</dbReference>
<evidence type="ECO:0000256" key="4">
    <source>
        <dbReference type="ARBA" id="ARBA00023136"/>
    </source>
</evidence>
<dbReference type="Gene3D" id="3.20.20.190">
    <property type="entry name" value="Phosphatidylinositol (PI) phosphodiesterase"/>
    <property type="match status" value="1"/>
</dbReference>
<dbReference type="Gene3D" id="3.10.100.10">
    <property type="entry name" value="Mannose-Binding Protein A, subunit A"/>
    <property type="match status" value="1"/>
</dbReference>
<keyword evidence="4" id="KW-0472">Membrane</keyword>
<dbReference type="SUPFAM" id="SSF51695">
    <property type="entry name" value="PLC-like phosphodiesterases"/>
    <property type="match status" value="1"/>
</dbReference>
<comment type="subcellular location">
    <subcellularLocation>
        <location evidence="1">Membrane</location>
    </subcellularLocation>
</comment>
<feature type="domain" description="C-type lectin" evidence="5">
    <location>
        <begin position="380"/>
        <end position="411"/>
    </location>
</feature>